<dbReference type="CDD" id="cd04859">
    <property type="entry name" value="Prim_Pol"/>
    <property type="match status" value="1"/>
</dbReference>
<sequence>MPAPPRPRLMTAALAAAARGWPVFPLAPRAKKPAFGKVDWNTLATTDRDTITRVWTQAPYNIGIATGAAGLLVIDLDDGHGQPAPPPWTTARHGRDVLAALAHAAGQPYPGDTYTVATPTGGEHLYFQVPAGARVRTTTGALGWRIDTRGHRGYIVAAGSIRRDGRYRVTRRAPVQPLPPWLIHALTPPAPAEPRGGGEGHHHAAYRQAALDGEARKVADALDGQRRITLLRAASALASIPDLDTPTITAALTAAAHTCRTRTSGRFSDREIARTIRDGIAFGRTHPRTQ</sequence>
<comment type="caution">
    <text evidence="2">The sequence shown here is derived from an EMBL/GenBank/DDBJ whole genome shotgun (WGS) entry which is preliminary data.</text>
</comment>
<gene>
    <name evidence="2" type="ORF">GCM10022380_04770</name>
</gene>
<evidence type="ECO:0000313" key="2">
    <source>
        <dbReference type="EMBL" id="GAA3791281.1"/>
    </source>
</evidence>
<dbReference type="Proteomes" id="UP001501624">
    <property type="component" value="Unassembled WGS sequence"/>
</dbReference>
<dbReference type="Pfam" id="PF09250">
    <property type="entry name" value="Prim-Pol"/>
    <property type="match status" value="1"/>
</dbReference>
<protein>
    <recommendedName>
        <fullName evidence="1">DNA primase/polymerase bifunctional N-terminal domain-containing protein</fullName>
    </recommendedName>
</protein>
<accession>A0ABP7HCW2</accession>
<dbReference type="SUPFAM" id="SSF56747">
    <property type="entry name" value="Prim-pol domain"/>
    <property type="match status" value="1"/>
</dbReference>
<dbReference type="RefSeq" id="WP_237336693.1">
    <property type="nucleotide sequence ID" value="NZ_BAABCM010000001.1"/>
</dbReference>
<organism evidence="2 3">
    <name type="scientific">Amycolatopsis tucumanensis</name>
    <dbReference type="NCBI Taxonomy" id="401106"/>
    <lineage>
        <taxon>Bacteria</taxon>
        <taxon>Bacillati</taxon>
        <taxon>Actinomycetota</taxon>
        <taxon>Actinomycetes</taxon>
        <taxon>Pseudonocardiales</taxon>
        <taxon>Pseudonocardiaceae</taxon>
        <taxon>Amycolatopsis</taxon>
    </lineage>
</organism>
<proteinExistence type="predicted"/>
<evidence type="ECO:0000313" key="3">
    <source>
        <dbReference type="Proteomes" id="UP001501624"/>
    </source>
</evidence>
<dbReference type="SMART" id="SM00943">
    <property type="entry name" value="Prim-Pol"/>
    <property type="match status" value="1"/>
</dbReference>
<dbReference type="InterPro" id="IPR015330">
    <property type="entry name" value="DNA_primase/pol_bifunc_N"/>
</dbReference>
<reference evidence="3" key="1">
    <citation type="journal article" date="2019" name="Int. J. Syst. Evol. Microbiol.">
        <title>The Global Catalogue of Microorganisms (GCM) 10K type strain sequencing project: providing services to taxonomists for standard genome sequencing and annotation.</title>
        <authorList>
            <consortium name="The Broad Institute Genomics Platform"/>
            <consortium name="The Broad Institute Genome Sequencing Center for Infectious Disease"/>
            <person name="Wu L."/>
            <person name="Ma J."/>
        </authorList>
    </citation>
    <scope>NUCLEOTIDE SEQUENCE [LARGE SCALE GENOMIC DNA]</scope>
    <source>
        <strain evidence="3">JCM 17017</strain>
    </source>
</reference>
<name>A0ABP7HCW2_9PSEU</name>
<dbReference type="EMBL" id="BAABCM010000001">
    <property type="protein sequence ID" value="GAA3791281.1"/>
    <property type="molecule type" value="Genomic_DNA"/>
</dbReference>
<feature type="domain" description="DNA primase/polymerase bifunctional N-terminal" evidence="1">
    <location>
        <begin position="13"/>
        <end position="182"/>
    </location>
</feature>
<evidence type="ECO:0000259" key="1">
    <source>
        <dbReference type="SMART" id="SM00943"/>
    </source>
</evidence>
<keyword evidence="3" id="KW-1185">Reference proteome</keyword>